<dbReference type="Proteomes" id="UP001610444">
    <property type="component" value="Unassembled WGS sequence"/>
</dbReference>
<sequence length="371" mass="41679">MVTLEAFNGELNAIGIARWLSSSEDIFKDEANHLGDRDKIHAVGRALARSGITQGLYNWFVENRSTLEALNWLDFKDALKAQALGHHWRMRALEDFFTTSPDGQKMLDYITTLGQKHFVIKENDPTFEDYYYHLYKCYLLFRSPPSLIDQVLRNEGYEYNRFLEATPEEIQNWILNHDNGGIVAPLQATPDMYTLSGLPFRRYPGAHAWSDMRSLPEKASAVGHLDTLTLRWGVNGENILGGYKFQFTDNGDAEETQGFATGGASHTLSLDRGEYITSVKASYADRIFRGTDGSRWLAWLCLKGLEVRTSNPSKMLSVGDFAGGADTQSIITAPRGYRVVGFYGTSWEEYTSAATRFGQIVLKLGLIIAPL</sequence>
<dbReference type="Pfam" id="PF01419">
    <property type="entry name" value="Jacalin"/>
    <property type="match status" value="1"/>
</dbReference>
<dbReference type="EMBL" id="JBFXLR010000090">
    <property type="protein sequence ID" value="KAL2837971.1"/>
    <property type="molecule type" value="Genomic_DNA"/>
</dbReference>
<dbReference type="RefSeq" id="XP_070892769.1">
    <property type="nucleotide sequence ID" value="XM_071037859.1"/>
</dbReference>
<dbReference type="SUPFAM" id="SSF51101">
    <property type="entry name" value="Mannose-binding lectins"/>
    <property type="match status" value="1"/>
</dbReference>
<gene>
    <name evidence="2" type="ORF">BJX68DRAFT_218401</name>
</gene>
<dbReference type="Gene3D" id="2.100.10.30">
    <property type="entry name" value="Jacalin-like lectin domain"/>
    <property type="match status" value="1"/>
</dbReference>
<organism evidence="2 3">
    <name type="scientific">Aspergillus pseudodeflectus</name>
    <dbReference type="NCBI Taxonomy" id="176178"/>
    <lineage>
        <taxon>Eukaryota</taxon>
        <taxon>Fungi</taxon>
        <taxon>Dikarya</taxon>
        <taxon>Ascomycota</taxon>
        <taxon>Pezizomycotina</taxon>
        <taxon>Eurotiomycetes</taxon>
        <taxon>Eurotiomycetidae</taxon>
        <taxon>Eurotiales</taxon>
        <taxon>Aspergillaceae</taxon>
        <taxon>Aspergillus</taxon>
        <taxon>Aspergillus subgen. Nidulantes</taxon>
    </lineage>
</organism>
<dbReference type="GeneID" id="98153023"/>
<evidence type="ECO:0000259" key="1">
    <source>
        <dbReference type="Pfam" id="PF01419"/>
    </source>
</evidence>
<feature type="domain" description="Jacalin-type lectin" evidence="1">
    <location>
        <begin position="236"/>
        <end position="346"/>
    </location>
</feature>
<evidence type="ECO:0000313" key="2">
    <source>
        <dbReference type="EMBL" id="KAL2837971.1"/>
    </source>
</evidence>
<accession>A0ABR4JDK9</accession>
<dbReference type="InterPro" id="IPR001229">
    <property type="entry name" value="Jacalin-like_lectin_dom"/>
</dbReference>
<comment type="caution">
    <text evidence="2">The sequence shown here is derived from an EMBL/GenBank/DDBJ whole genome shotgun (WGS) entry which is preliminary data.</text>
</comment>
<dbReference type="InterPro" id="IPR036404">
    <property type="entry name" value="Jacalin-like_lectin_dom_sf"/>
</dbReference>
<reference evidence="2 3" key="1">
    <citation type="submission" date="2024-07" db="EMBL/GenBank/DDBJ databases">
        <title>Section-level genome sequencing and comparative genomics of Aspergillus sections Usti and Cavernicolus.</title>
        <authorList>
            <consortium name="Lawrence Berkeley National Laboratory"/>
            <person name="Nybo J.L."/>
            <person name="Vesth T.C."/>
            <person name="Theobald S."/>
            <person name="Frisvad J.C."/>
            <person name="Larsen T.O."/>
            <person name="Kjaerboelling I."/>
            <person name="Rothschild-Mancinelli K."/>
            <person name="Lyhne E.K."/>
            <person name="Kogle M.E."/>
            <person name="Barry K."/>
            <person name="Clum A."/>
            <person name="Na H."/>
            <person name="Ledsgaard L."/>
            <person name="Lin J."/>
            <person name="Lipzen A."/>
            <person name="Kuo A."/>
            <person name="Riley R."/>
            <person name="Mondo S."/>
            <person name="LaButti K."/>
            <person name="Haridas S."/>
            <person name="Pangalinan J."/>
            <person name="Salamov A.A."/>
            <person name="Simmons B.A."/>
            <person name="Magnuson J.K."/>
            <person name="Chen J."/>
            <person name="Drula E."/>
            <person name="Henrissat B."/>
            <person name="Wiebenga A."/>
            <person name="Lubbers R.J."/>
            <person name="Gomes A.C."/>
            <person name="Macurrencykelacurrency M.R."/>
            <person name="Stajich J."/>
            <person name="Grigoriev I.V."/>
            <person name="Mortensen U.H."/>
            <person name="De vries R.P."/>
            <person name="Baker S.E."/>
            <person name="Andersen M.R."/>
        </authorList>
    </citation>
    <scope>NUCLEOTIDE SEQUENCE [LARGE SCALE GENOMIC DNA]</scope>
    <source>
        <strain evidence="2 3">CBS 756.74</strain>
    </source>
</reference>
<protein>
    <recommendedName>
        <fullName evidence="1">Jacalin-type lectin domain-containing protein</fullName>
    </recommendedName>
</protein>
<name>A0ABR4JDK9_9EURO</name>
<evidence type="ECO:0000313" key="3">
    <source>
        <dbReference type="Proteomes" id="UP001610444"/>
    </source>
</evidence>
<proteinExistence type="predicted"/>
<keyword evidence="3" id="KW-1185">Reference proteome</keyword>